<dbReference type="Gene3D" id="2.120.10.30">
    <property type="entry name" value="TolB, C-terminal domain"/>
    <property type="match status" value="1"/>
</dbReference>
<reference evidence="4" key="1">
    <citation type="submission" date="2017-02" db="UniProtKB">
        <authorList>
            <consortium name="WormBaseParasite"/>
        </authorList>
    </citation>
    <scope>IDENTIFICATION</scope>
</reference>
<feature type="compositionally biased region" description="Polar residues" evidence="1">
    <location>
        <begin position="214"/>
        <end position="231"/>
    </location>
</feature>
<dbReference type="WBParaSite" id="SPAL_0001703900.1">
    <property type="protein sequence ID" value="SPAL_0001703900.1"/>
    <property type="gene ID" value="SPAL_0001703900"/>
</dbReference>
<proteinExistence type="predicted"/>
<dbReference type="Proteomes" id="UP000046392">
    <property type="component" value="Unplaced"/>
</dbReference>
<feature type="region of interest" description="Disordered" evidence="1">
    <location>
        <begin position="103"/>
        <end position="141"/>
    </location>
</feature>
<accession>A0A0N5CGR4</accession>
<evidence type="ECO:0000256" key="1">
    <source>
        <dbReference type="SAM" id="MobiDB-lite"/>
    </source>
</evidence>
<protein>
    <submittedName>
        <fullName evidence="4">Olfactomedin-like domain-containing protein</fullName>
    </submittedName>
</protein>
<keyword evidence="3" id="KW-1185">Reference proteome</keyword>
<name>A0A0N5CGR4_STREA</name>
<dbReference type="SUPFAM" id="SSF63825">
    <property type="entry name" value="YWTD domain"/>
    <property type="match status" value="1"/>
</dbReference>
<dbReference type="STRING" id="174720.A0A0N5CGR4"/>
<dbReference type="AlphaFoldDB" id="A0A0N5CGR4"/>
<feature type="transmembrane region" description="Helical" evidence="2">
    <location>
        <begin position="7"/>
        <end position="30"/>
    </location>
</feature>
<evidence type="ECO:0000256" key="2">
    <source>
        <dbReference type="SAM" id="Phobius"/>
    </source>
</evidence>
<sequence length="625" mass="70542">MKTFTLVFLIFSIILFFAFFGLIVALILPWNDSPDVGAIKLHNYNTLIKNENAKIIESDIRRKPINPNTLYTTTLNPVDAVIIKKIVESGILDNNSKIKESTLKPEITSTTSTTTTTTSPETTTTPTTTPTTTQTTTESPTTTKIIETTPSTTKTTTKYEEIIFASTYQPATRRKHRPREKAVTLMLSNSLLRKFLKSENNLRDALHTLPPIIESTTRTPETPSRQLSFPPNSEIKDEINQPLDFSELSRVGISKIEQVESPFEALQRSRNEKILLSPVTLPTIKTTEHQPSTTVYQLKTHHTLPPSIIVSPSNQRNNEEFSDEIITSSKEGISTEIMTTQLPLRSTSQPIINITSKIKNLPNKSKYVPLNLLSTIESPSPSKPTGLVIVDDILFLGKLHGVIEIYNKTSLEYLSNIIVNLTINQISILSDDTLIVNDASNSTLNLVNFNGDVMRRLELPYKNKGVTVNQDMIFVLPTSGDEIFIYNPDLSLYKNISFPNVQEESCNFLAPTPQYIYLVCESHIKKLNYDGELIKELGRGKGTYVYNIKYDYRTNTLYAIEKNESSIHVFNEDTGEHFKLLDEDISLTLYNDIILDEDKLYVSDFQNNLIKVFTFDSYLVDGSEK</sequence>
<keyword evidence="2" id="KW-0472">Membrane</keyword>
<feature type="region of interest" description="Disordered" evidence="1">
    <location>
        <begin position="213"/>
        <end position="236"/>
    </location>
</feature>
<feature type="compositionally biased region" description="Low complexity" evidence="1">
    <location>
        <begin position="107"/>
        <end position="141"/>
    </location>
</feature>
<keyword evidence="2" id="KW-1133">Transmembrane helix</keyword>
<keyword evidence="2" id="KW-0812">Transmembrane</keyword>
<dbReference type="InterPro" id="IPR011042">
    <property type="entry name" value="6-blade_b-propeller_TolB-like"/>
</dbReference>
<evidence type="ECO:0000313" key="4">
    <source>
        <dbReference type="WBParaSite" id="SPAL_0001703900.1"/>
    </source>
</evidence>
<evidence type="ECO:0000313" key="3">
    <source>
        <dbReference type="Proteomes" id="UP000046392"/>
    </source>
</evidence>
<organism evidence="3 4">
    <name type="scientific">Strongyloides papillosus</name>
    <name type="common">Intestinal threadworm</name>
    <dbReference type="NCBI Taxonomy" id="174720"/>
    <lineage>
        <taxon>Eukaryota</taxon>
        <taxon>Metazoa</taxon>
        <taxon>Ecdysozoa</taxon>
        <taxon>Nematoda</taxon>
        <taxon>Chromadorea</taxon>
        <taxon>Rhabditida</taxon>
        <taxon>Tylenchina</taxon>
        <taxon>Panagrolaimomorpha</taxon>
        <taxon>Strongyloidoidea</taxon>
        <taxon>Strongyloididae</taxon>
        <taxon>Strongyloides</taxon>
    </lineage>
</organism>